<dbReference type="InterPro" id="IPR002539">
    <property type="entry name" value="MaoC-like_dom"/>
</dbReference>
<evidence type="ECO:0000313" key="4">
    <source>
        <dbReference type="Proteomes" id="UP000655366"/>
    </source>
</evidence>
<comment type="caution">
    <text evidence="3">The sequence shown here is derived from an EMBL/GenBank/DDBJ whole genome shotgun (WGS) entry which is preliminary data.</text>
</comment>
<reference evidence="3 4" key="1">
    <citation type="submission" date="2020-11" db="EMBL/GenBank/DDBJ databases">
        <title>Arthrobacter antarcticus sp. nov., isolated from Antarctic Soil.</title>
        <authorList>
            <person name="Li J."/>
        </authorList>
    </citation>
    <scope>NUCLEOTIDE SEQUENCE [LARGE SCALE GENOMIC DNA]</scope>
    <source>
        <strain evidence="3 4">Z1-20</strain>
    </source>
</reference>
<evidence type="ECO:0000256" key="1">
    <source>
        <dbReference type="ARBA" id="ARBA00005254"/>
    </source>
</evidence>
<feature type="domain" description="MaoC-like" evidence="2">
    <location>
        <begin position="208"/>
        <end position="287"/>
    </location>
</feature>
<keyword evidence="4" id="KW-1185">Reference proteome</keyword>
<dbReference type="GO" id="GO:0005835">
    <property type="term" value="C:fatty acid synthase complex"/>
    <property type="evidence" value="ECO:0007669"/>
    <property type="project" value="InterPro"/>
</dbReference>
<dbReference type="AlphaFoldDB" id="A0A931G4D2"/>
<protein>
    <recommendedName>
        <fullName evidence="2">MaoC-like domain-containing protein</fullName>
    </recommendedName>
</protein>
<dbReference type="PRINTS" id="PR01483">
    <property type="entry name" value="FASYNTHASE"/>
</dbReference>
<dbReference type="SUPFAM" id="SSF54637">
    <property type="entry name" value="Thioesterase/thiol ester dehydrase-isomerase"/>
    <property type="match status" value="2"/>
</dbReference>
<dbReference type="GO" id="GO:0004312">
    <property type="term" value="F:fatty acid synthase activity"/>
    <property type="evidence" value="ECO:0007669"/>
    <property type="project" value="InterPro"/>
</dbReference>
<dbReference type="EMBL" id="JADNYM010000010">
    <property type="protein sequence ID" value="MBG0739601.1"/>
    <property type="molecule type" value="Genomic_DNA"/>
</dbReference>
<proteinExistence type="inferred from homology"/>
<dbReference type="Proteomes" id="UP000655366">
    <property type="component" value="Unassembled WGS sequence"/>
</dbReference>
<accession>A0A931G4D2</accession>
<dbReference type="InterPro" id="IPR003965">
    <property type="entry name" value="Fatty_acid_synthase"/>
</dbReference>
<evidence type="ECO:0000259" key="2">
    <source>
        <dbReference type="Pfam" id="PF01575"/>
    </source>
</evidence>
<dbReference type="GO" id="GO:0006633">
    <property type="term" value="P:fatty acid biosynthetic process"/>
    <property type="evidence" value="ECO:0007669"/>
    <property type="project" value="InterPro"/>
</dbReference>
<sequence length="312" mass="33394">MSGPAAGDPVHILTGMPSLAKLYMNAAATAAKSRVLGGTSHTTLPPCCNEVRGVVADLAKMTEYQHLLGKPARDVMPSGFIHAMAFPVAMSVMVSEDFPLPLLGMIHLQNRVRHFAPILYTQPVAIRSWARKLSGHRTGTQVELVVEVRAEGSTELLWRGVSTYLAKGVFLPGVDKPAASGSGSDAAHRPFNPPDPTALWRLGVDAGRAYAAVSGDFNPIHLSVVSAKVLGMRRSLAHGMYLAGRVLSDVGSPEPDAFSWEITFEAPVFLPASVAVHIADTRNDDGVWQRSEYVGWNAHSGRRHFCGSVAAL</sequence>
<dbReference type="Gene3D" id="3.10.129.10">
    <property type="entry name" value="Hotdog Thioesterase"/>
    <property type="match status" value="1"/>
</dbReference>
<dbReference type="PANTHER" id="PTHR43841">
    <property type="entry name" value="3-HYDROXYACYL-THIOESTER DEHYDRATASE HTDX-RELATED"/>
    <property type="match status" value="1"/>
</dbReference>
<dbReference type="RefSeq" id="WP_196396543.1">
    <property type="nucleotide sequence ID" value="NZ_JADNYM010000010.1"/>
</dbReference>
<dbReference type="Pfam" id="PF01575">
    <property type="entry name" value="MaoC_dehydratas"/>
    <property type="match status" value="1"/>
</dbReference>
<name>A0A931G4D2_9MICC</name>
<evidence type="ECO:0000313" key="3">
    <source>
        <dbReference type="EMBL" id="MBG0739601.1"/>
    </source>
</evidence>
<dbReference type="PANTHER" id="PTHR43841:SF1">
    <property type="entry name" value="3-HYDROXYACYL-THIOESTER DEHYDRATASE X"/>
    <property type="match status" value="1"/>
</dbReference>
<organism evidence="3 4">
    <name type="scientific">Arthrobacter terrae</name>
    <dbReference type="NCBI Taxonomy" id="2935737"/>
    <lineage>
        <taxon>Bacteria</taxon>
        <taxon>Bacillati</taxon>
        <taxon>Actinomycetota</taxon>
        <taxon>Actinomycetes</taxon>
        <taxon>Micrococcales</taxon>
        <taxon>Micrococcaceae</taxon>
        <taxon>Arthrobacter</taxon>
    </lineage>
</organism>
<gene>
    <name evidence="3" type="ORF">IV500_09410</name>
</gene>
<comment type="similarity">
    <text evidence="1">Belongs to the enoyl-CoA hydratase/isomerase family.</text>
</comment>
<dbReference type="InterPro" id="IPR029069">
    <property type="entry name" value="HotDog_dom_sf"/>
</dbReference>